<protein>
    <submittedName>
        <fullName evidence="1">Phosphotransferase family enzyme</fullName>
    </submittedName>
</protein>
<dbReference type="Gene3D" id="3.90.1200.10">
    <property type="match status" value="1"/>
</dbReference>
<dbReference type="SUPFAM" id="SSF56112">
    <property type="entry name" value="Protein kinase-like (PK-like)"/>
    <property type="match status" value="1"/>
</dbReference>
<keyword evidence="1" id="KW-0808">Transferase</keyword>
<organism evidence="1 2">
    <name type="scientific">Paenibacillus cellulosilyticus</name>
    <dbReference type="NCBI Taxonomy" id="375489"/>
    <lineage>
        <taxon>Bacteria</taxon>
        <taxon>Bacillati</taxon>
        <taxon>Bacillota</taxon>
        <taxon>Bacilli</taxon>
        <taxon>Bacillales</taxon>
        <taxon>Paenibacillaceae</taxon>
        <taxon>Paenibacillus</taxon>
    </lineage>
</organism>
<evidence type="ECO:0000313" key="1">
    <source>
        <dbReference type="EMBL" id="PWW02770.1"/>
    </source>
</evidence>
<gene>
    <name evidence="1" type="ORF">DFQ01_10846</name>
</gene>
<dbReference type="GO" id="GO:0016740">
    <property type="term" value="F:transferase activity"/>
    <property type="evidence" value="ECO:0007669"/>
    <property type="project" value="UniProtKB-KW"/>
</dbReference>
<proteinExistence type="predicted"/>
<accession>A0A2V2YX86</accession>
<sequence>MSLGVYGTDNEQVIEWVNTNYHSGDWCAACIVRRSNRGVWKLHDGRDTFALKILNGTFPILLQHNLGSMRVAPEVIRTRSDMLHFHIANSNQYGYLARWIQGTVTLDPYCYIRSVARFHQAARWTYETPTQEAYGPSTPKQWFAIYERKLMKLRRWASNPPALELGRTFQHALELANTALVQLQSLNSELYINESVRRGTITHFDLHRGNVICWGSEARIVDFDSSQISLQVCDLHQVISDMQDKMSLSPDRIGDVLNEYFLIHPEARSHEALYRGVCRFPHWFVTIAERAEVAADSIRRNLFLHTLPVILEAEKKKMIYL</sequence>
<name>A0A2V2YX86_9BACL</name>
<dbReference type="InterPro" id="IPR011009">
    <property type="entry name" value="Kinase-like_dom_sf"/>
</dbReference>
<dbReference type="Proteomes" id="UP000246635">
    <property type="component" value="Unassembled WGS sequence"/>
</dbReference>
<dbReference type="OrthoDB" id="2584510at2"/>
<comment type="caution">
    <text evidence="1">The sequence shown here is derived from an EMBL/GenBank/DDBJ whole genome shotgun (WGS) entry which is preliminary data.</text>
</comment>
<keyword evidence="2" id="KW-1185">Reference proteome</keyword>
<reference evidence="1 2" key="1">
    <citation type="submission" date="2018-05" db="EMBL/GenBank/DDBJ databases">
        <title>Genomic Encyclopedia of Type Strains, Phase III (KMG-III): the genomes of soil and plant-associated and newly described type strains.</title>
        <authorList>
            <person name="Whitman W."/>
        </authorList>
    </citation>
    <scope>NUCLEOTIDE SEQUENCE [LARGE SCALE GENOMIC DNA]</scope>
    <source>
        <strain evidence="1 2">CECT 5696</strain>
    </source>
</reference>
<evidence type="ECO:0000313" key="2">
    <source>
        <dbReference type="Proteomes" id="UP000246635"/>
    </source>
</evidence>
<dbReference type="AlphaFoldDB" id="A0A2V2YX86"/>
<dbReference type="EMBL" id="QGTQ01000008">
    <property type="protein sequence ID" value="PWW02770.1"/>
    <property type="molecule type" value="Genomic_DNA"/>
</dbReference>